<evidence type="ECO:0000313" key="3">
    <source>
        <dbReference type="EMBL" id="KAJ6847004.1"/>
    </source>
</evidence>
<sequence>MAQRSPAIYKRIVRKVGSDWLPAEVLGSLKKPLPETTGHSKEVTSGSSKSSKIWKPSLQLKRLFNYIHDENIQPKGSIYSIRCVDKMGRTTKYQIETPYDNVETGKGGLWRGKVERMYVQLKRGGVRFLSPEEENKIKKTSTKLKKV</sequence>
<gene>
    <name evidence="2" type="ORF">M6B38_220460</name>
    <name evidence="3" type="ORF">M6B38_284355</name>
</gene>
<dbReference type="InterPro" id="IPR026569">
    <property type="entry name" value="Ribosomal_bL28"/>
</dbReference>
<dbReference type="EMBL" id="JANAVB010005597">
    <property type="protein sequence ID" value="KAJ6847004.1"/>
    <property type="molecule type" value="Genomic_DNA"/>
</dbReference>
<dbReference type="PANTHER" id="PTHR13528:SF2">
    <property type="entry name" value="LARGE RIBOSOMAL SUBUNIT PROTEIN BL28M"/>
    <property type="match status" value="1"/>
</dbReference>
<organism evidence="2 4">
    <name type="scientific">Iris pallida</name>
    <name type="common">Sweet iris</name>
    <dbReference type="NCBI Taxonomy" id="29817"/>
    <lineage>
        <taxon>Eukaryota</taxon>
        <taxon>Viridiplantae</taxon>
        <taxon>Streptophyta</taxon>
        <taxon>Embryophyta</taxon>
        <taxon>Tracheophyta</taxon>
        <taxon>Spermatophyta</taxon>
        <taxon>Magnoliopsida</taxon>
        <taxon>Liliopsida</taxon>
        <taxon>Asparagales</taxon>
        <taxon>Iridaceae</taxon>
        <taxon>Iridoideae</taxon>
        <taxon>Irideae</taxon>
        <taxon>Iris</taxon>
    </lineage>
</organism>
<evidence type="ECO:0000256" key="1">
    <source>
        <dbReference type="SAM" id="MobiDB-lite"/>
    </source>
</evidence>
<accession>A0AAX6DY98</accession>
<proteinExistence type="predicted"/>
<dbReference type="AlphaFoldDB" id="A0AAX6DY98"/>
<dbReference type="PANTHER" id="PTHR13528">
    <property type="entry name" value="39S RIBOSOMAL PROTEIN L28, MITOCHONDRIAL"/>
    <property type="match status" value="1"/>
</dbReference>
<dbReference type="GO" id="GO:0003735">
    <property type="term" value="F:structural constituent of ribosome"/>
    <property type="evidence" value="ECO:0007669"/>
    <property type="project" value="InterPro"/>
</dbReference>
<keyword evidence="2" id="KW-0687">Ribonucleoprotein</keyword>
<keyword evidence="2" id="KW-0689">Ribosomal protein</keyword>
<dbReference type="EMBL" id="JANAVB010041219">
    <property type="protein sequence ID" value="KAJ6796827.1"/>
    <property type="molecule type" value="Genomic_DNA"/>
</dbReference>
<evidence type="ECO:0000313" key="4">
    <source>
        <dbReference type="Proteomes" id="UP001140949"/>
    </source>
</evidence>
<evidence type="ECO:0000313" key="2">
    <source>
        <dbReference type="EMBL" id="KAJ6796827.1"/>
    </source>
</evidence>
<protein>
    <submittedName>
        <fullName evidence="2">54S ribosomal protein L24, mitochondrial</fullName>
    </submittedName>
</protein>
<feature type="region of interest" description="Disordered" evidence="1">
    <location>
        <begin position="31"/>
        <end position="51"/>
    </location>
</feature>
<dbReference type="Proteomes" id="UP001140949">
    <property type="component" value="Unassembled WGS sequence"/>
</dbReference>
<name>A0AAX6DY98_IRIPA</name>
<dbReference type="GO" id="GO:0005762">
    <property type="term" value="C:mitochondrial large ribosomal subunit"/>
    <property type="evidence" value="ECO:0007669"/>
    <property type="project" value="TreeGrafter"/>
</dbReference>
<reference evidence="2" key="2">
    <citation type="submission" date="2023-04" db="EMBL/GenBank/DDBJ databases">
        <authorList>
            <person name="Bruccoleri R.E."/>
            <person name="Oakeley E.J."/>
            <person name="Faust A.-M."/>
            <person name="Dessus-Babus S."/>
            <person name="Altorfer M."/>
            <person name="Burckhardt D."/>
            <person name="Oertli M."/>
            <person name="Naumann U."/>
            <person name="Petersen F."/>
            <person name="Wong J."/>
        </authorList>
    </citation>
    <scope>NUCLEOTIDE SEQUENCE</scope>
    <source>
        <strain evidence="2">GSM-AAB239-AS_SAM_17_03QT</strain>
        <tissue evidence="2">Leaf</tissue>
    </source>
</reference>
<comment type="caution">
    <text evidence="2">The sequence shown here is derived from an EMBL/GenBank/DDBJ whole genome shotgun (WGS) entry which is preliminary data.</text>
</comment>
<reference evidence="2" key="1">
    <citation type="journal article" date="2023" name="GigaByte">
        <title>Genome assembly of the bearded iris, Iris pallida Lam.</title>
        <authorList>
            <person name="Bruccoleri R.E."/>
            <person name="Oakeley E.J."/>
            <person name="Faust A.M.E."/>
            <person name="Altorfer M."/>
            <person name="Dessus-Babus S."/>
            <person name="Burckhardt D."/>
            <person name="Oertli M."/>
            <person name="Naumann U."/>
            <person name="Petersen F."/>
            <person name="Wong J."/>
        </authorList>
    </citation>
    <scope>NUCLEOTIDE SEQUENCE</scope>
    <source>
        <strain evidence="2">GSM-AAB239-AS_SAM_17_03QT</strain>
    </source>
</reference>
<keyword evidence="4" id="KW-1185">Reference proteome</keyword>